<gene>
    <name evidence="1" type="ORF">AERO8C_160196</name>
</gene>
<dbReference type="EMBL" id="CABWLC010000008">
    <property type="protein sequence ID" value="VXA84043.1"/>
    <property type="molecule type" value="Genomic_DNA"/>
</dbReference>
<reference evidence="1 2" key="1">
    <citation type="submission" date="2019-10" db="EMBL/GenBank/DDBJ databases">
        <authorList>
            <person name="Karimi E."/>
        </authorList>
    </citation>
    <scope>NUCLEOTIDE SEQUENCE [LARGE SCALE GENOMIC DNA]</scope>
    <source>
        <strain evidence="1">Aeromonas sp. 8C</strain>
    </source>
</reference>
<evidence type="ECO:0000313" key="1">
    <source>
        <dbReference type="EMBL" id="VXA84043.1"/>
    </source>
</evidence>
<dbReference type="Proteomes" id="UP000439123">
    <property type="component" value="Unassembled WGS sequence"/>
</dbReference>
<protein>
    <submittedName>
        <fullName evidence="1">Uncharacterized protein</fullName>
    </submittedName>
</protein>
<organism evidence="1 2">
    <name type="scientific">Aeromonas veronii</name>
    <dbReference type="NCBI Taxonomy" id="654"/>
    <lineage>
        <taxon>Bacteria</taxon>
        <taxon>Pseudomonadati</taxon>
        <taxon>Pseudomonadota</taxon>
        <taxon>Gammaproteobacteria</taxon>
        <taxon>Aeromonadales</taxon>
        <taxon>Aeromonadaceae</taxon>
        <taxon>Aeromonas</taxon>
    </lineage>
</organism>
<dbReference type="AlphaFoldDB" id="A0A653KYY0"/>
<proteinExistence type="predicted"/>
<name>A0A653KYY0_AERVE</name>
<accession>A0A653KYY0</accession>
<sequence length="96" mass="10497">MNVVEMNRARAAVTAGPTVSFHGENNMDKRIEAGAKAQGKRRNVIPAVIPRLVESQGQSYLVYGGLLRGIKIPATPEQAKRHLNCLMQHLQEVAHG</sequence>
<evidence type="ECO:0000313" key="2">
    <source>
        <dbReference type="Proteomes" id="UP000439123"/>
    </source>
</evidence>